<dbReference type="Proteomes" id="UP000026960">
    <property type="component" value="Chromosome 1"/>
</dbReference>
<evidence type="ECO:0000313" key="17">
    <source>
        <dbReference type="EnsemblPlants" id="OBART01G15850.1"/>
    </source>
</evidence>
<accession>A0A0D3ENX4</accession>
<dbReference type="Gene3D" id="2.60.40.420">
    <property type="entry name" value="Cupredoxins - blue copper proteins"/>
    <property type="match status" value="3"/>
</dbReference>
<dbReference type="CDD" id="cd13897">
    <property type="entry name" value="CuRO_3_LCC_plant"/>
    <property type="match status" value="1"/>
</dbReference>
<evidence type="ECO:0000259" key="14">
    <source>
        <dbReference type="Pfam" id="PF00394"/>
    </source>
</evidence>
<evidence type="ECO:0000256" key="5">
    <source>
        <dbReference type="ARBA" id="ARBA00012297"/>
    </source>
</evidence>
<keyword evidence="12 13" id="KW-0439">Lignin degradation</keyword>
<feature type="chain" id="PRO_5005113383" description="Laccase" evidence="13">
    <location>
        <begin position="29"/>
        <end position="582"/>
    </location>
</feature>
<evidence type="ECO:0000256" key="4">
    <source>
        <dbReference type="ARBA" id="ARBA00010609"/>
    </source>
</evidence>
<keyword evidence="6 13" id="KW-0052">Apoplast</keyword>
<comment type="catalytic activity">
    <reaction evidence="1 13">
        <text>4 hydroquinone + O2 = 4 benzosemiquinone + 2 H2O</text>
        <dbReference type="Rhea" id="RHEA:11276"/>
        <dbReference type="ChEBI" id="CHEBI:15377"/>
        <dbReference type="ChEBI" id="CHEBI:15379"/>
        <dbReference type="ChEBI" id="CHEBI:17594"/>
        <dbReference type="ChEBI" id="CHEBI:17977"/>
        <dbReference type="EC" id="1.10.3.2"/>
    </reaction>
</comment>
<dbReference type="eggNOG" id="KOG1263">
    <property type="taxonomic scope" value="Eukaryota"/>
</dbReference>
<comment type="similarity">
    <text evidence="4 13">Belongs to the multicopper oxidase family.</text>
</comment>
<dbReference type="InterPro" id="IPR011706">
    <property type="entry name" value="Cu-oxidase_C"/>
</dbReference>
<dbReference type="InterPro" id="IPR045087">
    <property type="entry name" value="Cu-oxidase_fam"/>
</dbReference>
<dbReference type="Pfam" id="PF00394">
    <property type="entry name" value="Cu-oxidase"/>
    <property type="match status" value="1"/>
</dbReference>
<dbReference type="Pfam" id="PF07731">
    <property type="entry name" value="Cu-oxidase_2"/>
    <property type="match status" value="1"/>
</dbReference>
<dbReference type="PaxDb" id="65489-OBART01G15850.1"/>
<dbReference type="GO" id="GO:0052716">
    <property type="term" value="F:hydroquinone:oxygen oxidoreductase activity"/>
    <property type="evidence" value="ECO:0007669"/>
    <property type="project" value="UniProtKB-EC"/>
</dbReference>
<evidence type="ECO:0000256" key="3">
    <source>
        <dbReference type="ARBA" id="ARBA00004271"/>
    </source>
</evidence>
<protein>
    <recommendedName>
        <fullName evidence="5 13">Laccase</fullName>
        <ecNumber evidence="5 13">1.10.3.2</ecNumber>
    </recommendedName>
    <alternativeName>
        <fullName evidence="13">Benzenediol:oxygen oxidoreductase</fullName>
    </alternativeName>
    <alternativeName>
        <fullName evidence="13">Diphenol oxidase</fullName>
    </alternativeName>
    <alternativeName>
        <fullName evidence="13">Urishiol oxidase</fullName>
    </alternativeName>
</protein>
<evidence type="ECO:0000256" key="2">
    <source>
        <dbReference type="ARBA" id="ARBA00002075"/>
    </source>
</evidence>
<feature type="domain" description="Plastocyanin-like" evidence="14">
    <location>
        <begin position="164"/>
        <end position="319"/>
    </location>
</feature>
<dbReference type="InterPro" id="IPR011707">
    <property type="entry name" value="Cu-oxidase-like_N"/>
</dbReference>
<dbReference type="PROSITE" id="PS00079">
    <property type="entry name" value="MULTICOPPER_OXIDASE1"/>
    <property type="match status" value="1"/>
</dbReference>
<dbReference type="EC" id="1.10.3.2" evidence="5 13"/>
<comment type="subcellular location">
    <subcellularLocation>
        <location evidence="3 13">Secreted</location>
        <location evidence="3 13">Extracellular space</location>
        <location evidence="3 13">Apoplast</location>
    </subcellularLocation>
</comment>
<evidence type="ECO:0000256" key="7">
    <source>
        <dbReference type="ARBA" id="ARBA00022525"/>
    </source>
</evidence>
<dbReference type="InterPro" id="IPR034288">
    <property type="entry name" value="CuRO_1_LCC"/>
</dbReference>
<keyword evidence="9 13" id="KW-0677">Repeat</keyword>
<keyword evidence="18" id="KW-1185">Reference proteome</keyword>
<dbReference type="CDD" id="cd13849">
    <property type="entry name" value="CuRO_1_LCC_plant"/>
    <property type="match status" value="1"/>
</dbReference>
<dbReference type="InterPro" id="IPR008972">
    <property type="entry name" value="Cupredoxin"/>
</dbReference>
<sequence length="582" mass="64890">MGTAKIPALLWFLLAGLVLALAVNPAHGAKTRHYDFFITGTNYTRLCHEKSILTVNGQFPGPTIYARKGDLIIVNVHNNGNKNITIHWHGVDQPRNPWSDGPEFITQCPIRPGGNFTYQVILFEEEGTLWWHAHSDFDRATVHGAIVIHPKRGTTFPFRKLDKEIPVILGEWWNDDVEHVLDKAKRIGGDVELSDANTINGQPGDMFPLCSRDDTFKVAVQQGNTYLLRVINAGLTNDMFFAIAGHRFTVVGIDARYTKPITVDYIMIAPGQTTDVLLKANRTLGSNSPYYMAARTFITLPVDTIRFNNSTATAIVEYTDSAAARPVGPPEFPFLLPAIKDEDAAMAFVKQLRSLGNQDHPVHVPMQVDEHMLIDININFLPCDANNATNKLCEGPQGNRFAASLNNVSFQNPAIDVLDAYYYGSGRGVYEENFPNKLTVFVNPTGNINGGGPLLMKRGTKVKVLEYGTVVEVVFQDLSIENHPMHLHGFTFYVVGRGSGTFDERRDLATYNLIDPPFQNTVSVPKSGWAAIRFRADNPGVWFMHCHFDRHVVWGMDTVFIVKDGKTPQAQMLPRPPNMPEC</sequence>
<feature type="domain" description="Plastocyanin-like" evidence="16">
    <location>
        <begin position="40"/>
        <end position="152"/>
    </location>
</feature>
<dbReference type="InterPro" id="IPR001117">
    <property type="entry name" value="Cu-oxidase_2nd"/>
</dbReference>
<dbReference type="SUPFAM" id="SSF49503">
    <property type="entry name" value="Cupredoxins"/>
    <property type="match status" value="3"/>
</dbReference>
<keyword evidence="8 13" id="KW-0479">Metal-binding</keyword>
<dbReference type="NCBIfam" id="TIGR03389">
    <property type="entry name" value="laccase"/>
    <property type="match status" value="1"/>
</dbReference>
<dbReference type="InterPro" id="IPR017761">
    <property type="entry name" value="Laccase"/>
</dbReference>
<dbReference type="PROSITE" id="PS00080">
    <property type="entry name" value="MULTICOPPER_OXIDASE2"/>
    <property type="match status" value="1"/>
</dbReference>
<dbReference type="AlphaFoldDB" id="A0A0D3ENX4"/>
<evidence type="ECO:0000256" key="10">
    <source>
        <dbReference type="ARBA" id="ARBA00023002"/>
    </source>
</evidence>
<dbReference type="GO" id="GO:0048046">
    <property type="term" value="C:apoplast"/>
    <property type="evidence" value="ECO:0007669"/>
    <property type="project" value="UniProtKB-SubCell"/>
</dbReference>
<evidence type="ECO:0000256" key="9">
    <source>
        <dbReference type="ARBA" id="ARBA00022737"/>
    </source>
</evidence>
<dbReference type="InterPro" id="IPR034289">
    <property type="entry name" value="CuRO_3_LCC"/>
</dbReference>
<dbReference type="CDD" id="cd13875">
    <property type="entry name" value="CuRO_2_LCC_plant"/>
    <property type="match status" value="1"/>
</dbReference>
<evidence type="ECO:0000256" key="12">
    <source>
        <dbReference type="ARBA" id="ARBA00023185"/>
    </source>
</evidence>
<evidence type="ECO:0000256" key="6">
    <source>
        <dbReference type="ARBA" id="ARBA00022523"/>
    </source>
</evidence>
<evidence type="ECO:0000256" key="1">
    <source>
        <dbReference type="ARBA" id="ARBA00000349"/>
    </source>
</evidence>
<keyword evidence="11 13" id="KW-0186">Copper</keyword>
<name>A0A0D3ENX4_9ORYZ</name>
<evidence type="ECO:0000259" key="15">
    <source>
        <dbReference type="Pfam" id="PF07731"/>
    </source>
</evidence>
<dbReference type="STRING" id="65489.A0A0D3ENX4"/>
<feature type="signal peptide" evidence="13">
    <location>
        <begin position="1"/>
        <end position="28"/>
    </location>
</feature>
<comment type="function">
    <text evidence="2 13">Lignin degradation and detoxification of lignin-derived products.</text>
</comment>
<dbReference type="GO" id="GO:0005507">
    <property type="term" value="F:copper ion binding"/>
    <property type="evidence" value="ECO:0007669"/>
    <property type="project" value="InterPro"/>
</dbReference>
<dbReference type="Gramene" id="OBART01G15850.1">
    <property type="protein sequence ID" value="OBART01G15850.1"/>
    <property type="gene ID" value="OBART01G15850"/>
</dbReference>
<reference evidence="17" key="2">
    <citation type="submission" date="2015-03" db="UniProtKB">
        <authorList>
            <consortium name="EnsemblPlants"/>
        </authorList>
    </citation>
    <scope>IDENTIFICATION</scope>
</reference>
<evidence type="ECO:0000313" key="18">
    <source>
        <dbReference type="Proteomes" id="UP000026960"/>
    </source>
</evidence>
<evidence type="ECO:0000256" key="11">
    <source>
        <dbReference type="ARBA" id="ARBA00023008"/>
    </source>
</evidence>
<dbReference type="GO" id="GO:0046274">
    <property type="term" value="P:lignin catabolic process"/>
    <property type="evidence" value="ECO:0007669"/>
    <property type="project" value="UniProtKB-KW"/>
</dbReference>
<dbReference type="HOGENOM" id="CLU_006504_6_3_1"/>
<organism evidence="17">
    <name type="scientific">Oryza barthii</name>
    <dbReference type="NCBI Taxonomy" id="65489"/>
    <lineage>
        <taxon>Eukaryota</taxon>
        <taxon>Viridiplantae</taxon>
        <taxon>Streptophyta</taxon>
        <taxon>Embryophyta</taxon>
        <taxon>Tracheophyta</taxon>
        <taxon>Spermatophyta</taxon>
        <taxon>Magnoliopsida</taxon>
        <taxon>Liliopsida</taxon>
        <taxon>Poales</taxon>
        <taxon>Poaceae</taxon>
        <taxon>BOP clade</taxon>
        <taxon>Oryzoideae</taxon>
        <taxon>Oryzeae</taxon>
        <taxon>Oryzinae</taxon>
        <taxon>Oryza</taxon>
    </lineage>
</organism>
<dbReference type="InterPro" id="IPR002355">
    <property type="entry name" value="Cu_oxidase_Cu_BS"/>
</dbReference>
<dbReference type="InterPro" id="IPR034285">
    <property type="entry name" value="CuRO_2_LCC"/>
</dbReference>
<evidence type="ECO:0000256" key="8">
    <source>
        <dbReference type="ARBA" id="ARBA00022723"/>
    </source>
</evidence>
<keyword evidence="13" id="KW-0732">Signal</keyword>
<dbReference type="EnsemblPlants" id="OBART01G15850.1">
    <property type="protein sequence ID" value="OBART01G15850.1"/>
    <property type="gene ID" value="OBART01G15850"/>
</dbReference>
<comment type="cofactor">
    <cofactor evidence="13">
        <name>Cu cation</name>
        <dbReference type="ChEBI" id="CHEBI:23378"/>
    </cofactor>
    <text evidence="13">Binds 4 Cu cations per monomer.</text>
</comment>
<dbReference type="InterPro" id="IPR033138">
    <property type="entry name" value="Cu_oxidase_CS"/>
</dbReference>
<evidence type="ECO:0000256" key="13">
    <source>
        <dbReference type="RuleBase" id="RU361119"/>
    </source>
</evidence>
<feature type="domain" description="Plastocyanin-like" evidence="15">
    <location>
        <begin position="447"/>
        <end position="565"/>
    </location>
</feature>
<reference evidence="17" key="1">
    <citation type="journal article" date="2009" name="Rice">
        <title>De Novo Next Generation Sequencing of Plant Genomes.</title>
        <authorList>
            <person name="Rounsley S."/>
            <person name="Marri P.R."/>
            <person name="Yu Y."/>
            <person name="He R."/>
            <person name="Sisneros N."/>
            <person name="Goicoechea J.L."/>
            <person name="Lee S.J."/>
            <person name="Angelova A."/>
            <person name="Kudrna D."/>
            <person name="Luo M."/>
            <person name="Affourtit J."/>
            <person name="Desany B."/>
            <person name="Knight J."/>
            <person name="Niazi F."/>
            <person name="Egholm M."/>
            <person name="Wing R.A."/>
        </authorList>
    </citation>
    <scope>NUCLEOTIDE SEQUENCE [LARGE SCALE GENOMIC DNA]</scope>
    <source>
        <strain evidence="17">cv. IRGC 105608</strain>
    </source>
</reference>
<evidence type="ECO:0000259" key="16">
    <source>
        <dbReference type="Pfam" id="PF07732"/>
    </source>
</evidence>
<proteinExistence type="inferred from homology"/>
<dbReference type="PANTHER" id="PTHR11709">
    <property type="entry name" value="MULTI-COPPER OXIDASE"/>
    <property type="match status" value="1"/>
</dbReference>
<keyword evidence="7 13" id="KW-0964">Secreted</keyword>
<keyword evidence="10 13" id="KW-0560">Oxidoreductase</keyword>
<dbReference type="Pfam" id="PF07732">
    <property type="entry name" value="Cu-oxidase_3"/>
    <property type="match status" value="1"/>
</dbReference>
<dbReference type="PANTHER" id="PTHR11709:SF262">
    <property type="entry name" value="LACCASE-14"/>
    <property type="match status" value="1"/>
</dbReference>